<evidence type="ECO:0000256" key="1">
    <source>
        <dbReference type="SAM" id="MobiDB-lite"/>
    </source>
</evidence>
<dbReference type="Proteomes" id="UP000694872">
    <property type="component" value="Unplaced"/>
</dbReference>
<reference evidence="2" key="1">
    <citation type="submission" date="2025-08" db="UniProtKB">
        <authorList>
            <consortium name="RefSeq"/>
        </authorList>
    </citation>
    <scope>IDENTIFICATION</scope>
</reference>
<proteinExistence type="predicted"/>
<dbReference type="RefSeq" id="XP_013172115.1">
    <property type="nucleotide sequence ID" value="XM_013316661.1"/>
</dbReference>
<feature type="compositionally biased region" description="Pro residues" evidence="1">
    <location>
        <begin position="191"/>
        <end position="203"/>
    </location>
</feature>
<evidence type="ECO:0000313" key="2">
    <source>
        <dbReference type="RefSeq" id="XP_013172115.1"/>
    </source>
</evidence>
<feature type="compositionally biased region" description="Low complexity" evidence="1">
    <location>
        <begin position="204"/>
        <end position="224"/>
    </location>
</feature>
<protein>
    <submittedName>
        <fullName evidence="2">Uncharacterized protein LOC106121153</fullName>
    </submittedName>
</protein>
<dbReference type="AlphaFoldDB" id="A0AAJ7ECR8"/>
<sequence>MTETVTNTNERKSLFSSFLEVLEARDTQIQLERQLEEEKYQRRTQRIYDFHERQRREAVELQRCLQYVSQHAHVLESVLRGASAGAGEGVPLAAALLRQAAALQRSMAQCVANAARIRQLLTAAHRPQMDTMLAKMEAELSAWTAFLQRAMDAAYNSEVVVDNLHNLIAEQRRCVREVAASHVLAALCEPAPAPSPTPTPTSAPTPTVDSSTPHAPRTPRTPTSLERRAPSAVSTPIQRD</sequence>
<organism evidence="2">
    <name type="scientific">Papilio xuthus</name>
    <name type="common">Asian swallowtail butterfly</name>
    <dbReference type="NCBI Taxonomy" id="66420"/>
    <lineage>
        <taxon>Eukaryota</taxon>
        <taxon>Metazoa</taxon>
        <taxon>Ecdysozoa</taxon>
        <taxon>Arthropoda</taxon>
        <taxon>Hexapoda</taxon>
        <taxon>Insecta</taxon>
        <taxon>Pterygota</taxon>
        <taxon>Neoptera</taxon>
        <taxon>Endopterygota</taxon>
        <taxon>Lepidoptera</taxon>
        <taxon>Glossata</taxon>
        <taxon>Ditrysia</taxon>
        <taxon>Papilionoidea</taxon>
        <taxon>Papilionidae</taxon>
        <taxon>Papilioninae</taxon>
        <taxon>Papilio</taxon>
    </lineage>
</organism>
<dbReference type="KEGG" id="pxu:106121153"/>
<name>A0AAJ7ECR8_PAPXU</name>
<dbReference type="GeneID" id="106121153"/>
<feature type="region of interest" description="Disordered" evidence="1">
    <location>
        <begin position="191"/>
        <end position="240"/>
    </location>
</feature>
<gene>
    <name evidence="2" type="primary">LOC106121153</name>
</gene>
<accession>A0AAJ7ECR8</accession>